<dbReference type="GO" id="GO:0005730">
    <property type="term" value="C:nucleolus"/>
    <property type="evidence" value="ECO:0007669"/>
    <property type="project" value="UniProtKB-SubCell"/>
</dbReference>
<proteinExistence type="inferred from homology"/>
<dbReference type="OrthoDB" id="29523at2759"/>
<evidence type="ECO:0000256" key="5">
    <source>
        <dbReference type="ARBA" id="ARBA00038007"/>
    </source>
</evidence>
<reference evidence="10 11" key="1">
    <citation type="submission" date="2015-01" db="EMBL/GenBank/DDBJ databases">
        <title>The Genome Sequence of Ochroconis gallopava CBS43764.</title>
        <authorList>
            <consortium name="The Broad Institute Genomics Platform"/>
            <person name="Cuomo C."/>
            <person name="de Hoog S."/>
            <person name="Gorbushina A."/>
            <person name="Stielow B."/>
            <person name="Teixiera M."/>
            <person name="Abouelleil A."/>
            <person name="Chapman S.B."/>
            <person name="Priest M."/>
            <person name="Young S.K."/>
            <person name="Wortman J."/>
            <person name="Nusbaum C."/>
            <person name="Birren B."/>
        </authorList>
    </citation>
    <scope>NUCLEOTIDE SEQUENCE [LARGE SCALE GENOMIC DNA]</scope>
    <source>
        <strain evidence="10 11">CBS 43764</strain>
    </source>
</reference>
<dbReference type="RefSeq" id="XP_016213210.1">
    <property type="nucleotide sequence ID" value="XM_016359071.1"/>
</dbReference>
<comment type="similarity">
    <text evidence="5">Belongs to the PINX1 family.</text>
</comment>
<dbReference type="Pfam" id="PF01585">
    <property type="entry name" value="G-patch"/>
    <property type="match status" value="1"/>
</dbReference>
<evidence type="ECO:0000256" key="7">
    <source>
        <dbReference type="ARBA" id="ARBA00043878"/>
    </source>
</evidence>
<feature type="compositionally biased region" description="Basic and acidic residues" evidence="8">
    <location>
        <begin position="204"/>
        <end position="224"/>
    </location>
</feature>
<protein>
    <recommendedName>
        <fullName evidence="6">PinX1-related protein 1</fullName>
    </recommendedName>
</protein>
<feature type="compositionally biased region" description="Basic and acidic residues" evidence="8">
    <location>
        <begin position="260"/>
        <end position="272"/>
    </location>
</feature>
<feature type="compositionally biased region" description="Polar residues" evidence="8">
    <location>
        <begin position="288"/>
        <end position="312"/>
    </location>
</feature>
<evidence type="ECO:0000256" key="8">
    <source>
        <dbReference type="SAM" id="MobiDB-lite"/>
    </source>
</evidence>
<feature type="region of interest" description="Disordered" evidence="8">
    <location>
        <begin position="143"/>
        <end position="317"/>
    </location>
</feature>
<dbReference type="STRING" id="253628.A0A0D1XLN9"/>
<evidence type="ECO:0000313" key="10">
    <source>
        <dbReference type="EMBL" id="KIW03341.1"/>
    </source>
</evidence>
<dbReference type="EMBL" id="KN847545">
    <property type="protein sequence ID" value="KIW03341.1"/>
    <property type="molecule type" value="Genomic_DNA"/>
</dbReference>
<evidence type="ECO:0000313" key="11">
    <source>
        <dbReference type="Proteomes" id="UP000053259"/>
    </source>
</evidence>
<dbReference type="HOGENOM" id="CLU_052839_0_0_1"/>
<evidence type="ECO:0000256" key="4">
    <source>
        <dbReference type="ARBA" id="ARBA00023242"/>
    </source>
</evidence>
<dbReference type="InterPro" id="IPR050656">
    <property type="entry name" value="PINX1"/>
</dbReference>
<keyword evidence="3" id="KW-0698">rRNA processing</keyword>
<evidence type="ECO:0000256" key="2">
    <source>
        <dbReference type="ARBA" id="ARBA00022517"/>
    </source>
</evidence>
<evidence type="ECO:0000256" key="6">
    <source>
        <dbReference type="ARBA" id="ARBA00041961"/>
    </source>
</evidence>
<dbReference type="GeneID" id="27313524"/>
<name>A0A0D1XLN9_9PEZI</name>
<dbReference type="InParanoid" id="A0A0D1XLN9"/>
<evidence type="ECO:0000256" key="3">
    <source>
        <dbReference type="ARBA" id="ARBA00022552"/>
    </source>
</evidence>
<comment type="subcellular location">
    <subcellularLocation>
        <location evidence="1">Nucleus</location>
        <location evidence="1">Nucleolus</location>
    </subcellularLocation>
</comment>
<keyword evidence="4" id="KW-0539">Nucleus</keyword>
<dbReference type="PROSITE" id="PS50174">
    <property type="entry name" value="G_PATCH"/>
    <property type="match status" value="1"/>
</dbReference>
<feature type="compositionally biased region" description="Basic and acidic residues" evidence="8">
    <location>
        <begin position="183"/>
        <end position="197"/>
    </location>
</feature>
<dbReference type="SMART" id="SM00443">
    <property type="entry name" value="G_patch"/>
    <property type="match status" value="1"/>
</dbReference>
<dbReference type="Proteomes" id="UP000053259">
    <property type="component" value="Unassembled WGS sequence"/>
</dbReference>
<keyword evidence="11" id="KW-1185">Reference proteome</keyword>
<evidence type="ECO:0000256" key="1">
    <source>
        <dbReference type="ARBA" id="ARBA00004604"/>
    </source>
</evidence>
<dbReference type="PANTHER" id="PTHR23149:SF31">
    <property type="entry name" value="PROTEIN PXR1"/>
    <property type="match status" value="1"/>
</dbReference>
<keyword evidence="2" id="KW-0690">Ribosome biogenesis</keyword>
<dbReference type="GO" id="GO:0003676">
    <property type="term" value="F:nucleic acid binding"/>
    <property type="evidence" value="ECO:0007669"/>
    <property type="project" value="InterPro"/>
</dbReference>
<dbReference type="AlphaFoldDB" id="A0A0D1XLN9"/>
<comment type="function">
    <text evidence="7">Involved in rRNA-processing at A0, A1 and A2 sites and negatively regulates telomerase.</text>
</comment>
<evidence type="ECO:0000259" key="9">
    <source>
        <dbReference type="PROSITE" id="PS50174"/>
    </source>
</evidence>
<gene>
    <name evidence="10" type="ORF">PV09_05551</name>
</gene>
<sequence length="352" mass="39173">MGLAAPKQRNKIGADPNNTKWAKSTDRFGHKILTAQGWKPGETLGAENASHASHYTAASSSHIRVLLREDGLGLGAKNGRQDADRFGLDMFQGLLGRLNGKSEEELQKEAGYRRDNNLRELVVKKFGGTTFVSGGFLVGDKIEKTGQPVSISTEEVPVRTKEKSSKKRKRSHGAEDTDNFSEVQKKSKLEKQGKDSRNVVVSKENGRSKKEKKQTVESEQHSVAEMEQQGSLQPAGDECDSEPIELLREKELKRQRKAEKKAAKEAKRLQKQERKRKRREEELKEEATTVSSTPMDTSETETCSDNPASGLQRTAAVPRGRFAVRSRYSQQKRLAVADPQALKEIFMIKAGA</sequence>
<dbReference type="InterPro" id="IPR000467">
    <property type="entry name" value="G_patch_dom"/>
</dbReference>
<dbReference type="GO" id="GO:0006364">
    <property type="term" value="P:rRNA processing"/>
    <property type="evidence" value="ECO:0007669"/>
    <property type="project" value="UniProtKB-KW"/>
</dbReference>
<feature type="domain" description="G-patch" evidence="9">
    <location>
        <begin position="25"/>
        <end position="79"/>
    </location>
</feature>
<dbReference type="PANTHER" id="PTHR23149">
    <property type="entry name" value="G PATCH DOMAIN CONTAINING PROTEIN"/>
    <property type="match status" value="1"/>
</dbReference>
<dbReference type="VEuPathDB" id="FungiDB:PV09_05551"/>
<accession>A0A0D1XLN9</accession>
<feature type="region of interest" description="Disordered" evidence="8">
    <location>
        <begin position="1"/>
        <end position="25"/>
    </location>
</feature>
<organism evidence="10 11">
    <name type="scientific">Verruconis gallopava</name>
    <dbReference type="NCBI Taxonomy" id="253628"/>
    <lineage>
        <taxon>Eukaryota</taxon>
        <taxon>Fungi</taxon>
        <taxon>Dikarya</taxon>
        <taxon>Ascomycota</taxon>
        <taxon>Pezizomycotina</taxon>
        <taxon>Dothideomycetes</taxon>
        <taxon>Pleosporomycetidae</taxon>
        <taxon>Venturiales</taxon>
        <taxon>Sympoventuriaceae</taxon>
        <taxon>Verruconis</taxon>
    </lineage>
</organism>